<keyword evidence="9" id="KW-1185">Reference proteome</keyword>
<feature type="region of interest" description="Disordered" evidence="5">
    <location>
        <begin position="1"/>
        <end position="32"/>
    </location>
</feature>
<dbReference type="FunFam" id="2.130.10.10:FF:000498">
    <property type="entry name" value="Striatin 3"/>
    <property type="match status" value="1"/>
</dbReference>
<proteinExistence type="predicted"/>
<feature type="compositionally biased region" description="Polar residues" evidence="5">
    <location>
        <begin position="23"/>
        <end position="32"/>
    </location>
</feature>
<dbReference type="InterPro" id="IPR051488">
    <property type="entry name" value="WD_repeat_striatin"/>
</dbReference>
<keyword evidence="1 4" id="KW-0853">WD repeat</keyword>
<dbReference type="PANTHER" id="PTHR15653:SF0">
    <property type="entry name" value="CONNECTOR OF KINASE TO AP-1, ISOFORM E"/>
    <property type="match status" value="1"/>
</dbReference>
<feature type="domain" description="Striatin N-terminal" evidence="6">
    <location>
        <begin position="106"/>
        <end position="209"/>
    </location>
</feature>
<dbReference type="PROSITE" id="PS50082">
    <property type="entry name" value="WD_REPEATS_2"/>
    <property type="match status" value="3"/>
</dbReference>
<dbReference type="Pfam" id="PF00400">
    <property type="entry name" value="WD40"/>
    <property type="match status" value="4"/>
</dbReference>
<feature type="domain" description="Striatin N-terminal" evidence="6">
    <location>
        <begin position="39"/>
        <end position="68"/>
    </location>
</feature>
<dbReference type="PANTHER" id="PTHR15653">
    <property type="entry name" value="STRIATIN"/>
    <property type="match status" value="1"/>
</dbReference>
<name>E0VJB2_PEDHC</name>
<evidence type="ECO:0000256" key="2">
    <source>
        <dbReference type="ARBA" id="ARBA00022737"/>
    </source>
</evidence>
<sequence length="733" mass="82347">MEENSPSTNHNGQIGPASGGTNVGSKQNEEGNQGPQYSIPGILHFIQHEWARFEMERSQWEVDRAELQVNCFYKTFLNIILMNYIVNKFNLLSFSNEITKCIILLARIAFLQGERKGQENLKHDLIRRIKMLEYALKQERAKFHKLKYGTDIQQEDIKPPTGIYDEGGETGVTLDSETPYSAVSNITWKQGRQLLRQYLQEIGYTDTIIDVRSNRVRSLLGLNNNAETEENLNNPGGSVNGNEASNKRANENQGRPTPAKKSQPSVTDAMQRHNREAMMLETEAAIMANFEYLGHDDVEMDDEDMGDDLEDQDDIKCAKHKSKALIDNNDVDPEVEEVLNEFSLITESAGDGVEWDSFAKGFSSHRPGKDEDLDCTLGLGELAQLTVNNDAEATYDVSTNKEAFRKTWNAKYTLRSHFDCVRALAFHPVEPVLITATSLDVEPLYTFRCHTGPVLSVVMSATGEQCYSGGLDGAIHCWNLPSPNVDPYDSFGEFKKKFYLRFHFRNLMFHYFPDPEVLIQTLSGHFNAVWGLRIHSSKPHLLSFSADGTVKLWAPNVKDALLNTFKSEQDGSPTSVDFVRDEANHIVTAFSSSNCVIFDCETGKPVVRFENNQVRIKRLINRVVCHPSLPLTITAHEDRHIRFYDNNSGKLVHSMVAHLDAVSSLAVDPNGLFLLSGSHDCSIRLWNLDSKTCVQEITAHRKKFDESILDVAFHPSSPYIASAGADGLAKVFV</sequence>
<dbReference type="Pfam" id="PF08232">
    <property type="entry name" value="Striatin"/>
    <property type="match status" value="2"/>
</dbReference>
<feature type="region of interest" description="Disordered" evidence="5">
    <location>
        <begin position="227"/>
        <end position="269"/>
    </location>
</feature>
<feature type="compositionally biased region" description="Polar residues" evidence="5">
    <location>
        <begin position="1"/>
        <end position="12"/>
    </location>
</feature>
<evidence type="ECO:0000313" key="8">
    <source>
        <dbReference type="EnsemblMetazoa" id="PHUM241320-PA"/>
    </source>
</evidence>
<evidence type="ECO:0000256" key="5">
    <source>
        <dbReference type="SAM" id="MobiDB-lite"/>
    </source>
</evidence>
<dbReference type="Gene3D" id="1.20.5.300">
    <property type="match status" value="1"/>
</dbReference>
<accession>E0VJB2</accession>
<dbReference type="AlphaFoldDB" id="E0VJB2"/>
<feature type="repeat" description="WD" evidence="4">
    <location>
        <begin position="522"/>
        <end position="553"/>
    </location>
</feature>
<dbReference type="Proteomes" id="UP000009046">
    <property type="component" value="Unassembled WGS sequence"/>
</dbReference>
<dbReference type="FunCoup" id="E0VJB2">
    <property type="interactions" value="1226"/>
</dbReference>
<dbReference type="CTD" id="8230740"/>
<feature type="compositionally biased region" description="Polar residues" evidence="5">
    <location>
        <begin position="235"/>
        <end position="244"/>
    </location>
</feature>
<organism>
    <name type="scientific">Pediculus humanus subsp. corporis</name>
    <name type="common">Body louse</name>
    <dbReference type="NCBI Taxonomy" id="121224"/>
    <lineage>
        <taxon>Eukaryota</taxon>
        <taxon>Metazoa</taxon>
        <taxon>Ecdysozoa</taxon>
        <taxon>Arthropoda</taxon>
        <taxon>Hexapoda</taxon>
        <taxon>Insecta</taxon>
        <taxon>Pterygota</taxon>
        <taxon>Neoptera</taxon>
        <taxon>Paraneoptera</taxon>
        <taxon>Psocodea</taxon>
        <taxon>Troctomorpha</taxon>
        <taxon>Phthiraptera</taxon>
        <taxon>Anoplura</taxon>
        <taxon>Pediculidae</taxon>
        <taxon>Pediculus</taxon>
    </lineage>
</organism>
<gene>
    <name evidence="8" type="primary">8230740</name>
    <name evidence="7" type="ORF">Phum_PHUM241320</name>
</gene>
<dbReference type="GeneID" id="8230740"/>
<dbReference type="CDD" id="cd00200">
    <property type="entry name" value="WD40"/>
    <property type="match status" value="1"/>
</dbReference>
<reference evidence="7" key="1">
    <citation type="submission" date="2007-04" db="EMBL/GenBank/DDBJ databases">
        <title>Annotation of Pediculus humanus corporis strain USDA.</title>
        <authorList>
            <person name="Kirkness E."/>
            <person name="Hannick L."/>
            <person name="Hass B."/>
            <person name="Bruggner R."/>
            <person name="Lawson D."/>
            <person name="Bidwell S."/>
            <person name="Joardar V."/>
            <person name="Caler E."/>
            <person name="Walenz B."/>
            <person name="Inman J."/>
            <person name="Schobel S."/>
            <person name="Galinsky K."/>
            <person name="Amedeo P."/>
            <person name="Strausberg R."/>
        </authorList>
    </citation>
    <scope>NUCLEOTIDE SEQUENCE</scope>
    <source>
        <strain evidence="7">USDA</strain>
    </source>
</reference>
<evidence type="ECO:0000256" key="1">
    <source>
        <dbReference type="ARBA" id="ARBA00022574"/>
    </source>
</evidence>
<evidence type="ECO:0000313" key="7">
    <source>
        <dbReference type="EMBL" id="EEB13468.1"/>
    </source>
</evidence>
<dbReference type="OMA" id="KTDLMRR"/>
<evidence type="ECO:0000256" key="4">
    <source>
        <dbReference type="PROSITE-ProRule" id="PRU00221"/>
    </source>
</evidence>
<feature type="repeat" description="WD" evidence="4">
    <location>
        <begin position="447"/>
        <end position="480"/>
    </location>
</feature>
<dbReference type="SMART" id="SM00320">
    <property type="entry name" value="WD40"/>
    <property type="match status" value="6"/>
</dbReference>
<feature type="compositionally biased region" description="Polar residues" evidence="5">
    <location>
        <begin position="251"/>
        <end position="268"/>
    </location>
</feature>
<dbReference type="VEuPathDB" id="VectorBase:PHUM241320"/>
<evidence type="ECO:0000256" key="3">
    <source>
        <dbReference type="ARBA" id="ARBA00023054"/>
    </source>
</evidence>
<reference evidence="8" key="3">
    <citation type="submission" date="2021-02" db="UniProtKB">
        <authorList>
            <consortium name="EnsemblMetazoa"/>
        </authorList>
    </citation>
    <scope>IDENTIFICATION</scope>
    <source>
        <strain evidence="8">USDA</strain>
    </source>
</reference>
<feature type="repeat" description="WD" evidence="4">
    <location>
        <begin position="655"/>
        <end position="696"/>
    </location>
</feature>
<dbReference type="PROSITE" id="PS50294">
    <property type="entry name" value="WD_REPEATS_REGION"/>
    <property type="match status" value="2"/>
</dbReference>
<dbReference type="RefSeq" id="XP_002426206.1">
    <property type="nucleotide sequence ID" value="XM_002426161.1"/>
</dbReference>
<reference evidence="7" key="2">
    <citation type="submission" date="2007-04" db="EMBL/GenBank/DDBJ databases">
        <title>The genome of the human body louse.</title>
        <authorList>
            <consortium name="The Human Body Louse Genome Consortium"/>
            <person name="Kirkness E."/>
            <person name="Walenz B."/>
            <person name="Hass B."/>
            <person name="Bruggner R."/>
            <person name="Strausberg R."/>
        </authorList>
    </citation>
    <scope>NUCLEOTIDE SEQUENCE</scope>
    <source>
        <strain evidence="7">USDA</strain>
    </source>
</reference>
<evidence type="ECO:0000259" key="6">
    <source>
        <dbReference type="Pfam" id="PF08232"/>
    </source>
</evidence>
<dbReference type="InterPro" id="IPR013258">
    <property type="entry name" value="Striatin_N"/>
</dbReference>
<dbReference type="OrthoDB" id="727118at2759"/>
<dbReference type="InterPro" id="IPR019775">
    <property type="entry name" value="WD40_repeat_CS"/>
</dbReference>
<protein>
    <submittedName>
        <fullName evidence="7 8">Striatin, putative</fullName>
    </submittedName>
</protein>
<dbReference type="eggNOG" id="KOG0642">
    <property type="taxonomic scope" value="Eukaryota"/>
</dbReference>
<dbReference type="InterPro" id="IPR015943">
    <property type="entry name" value="WD40/YVTN_repeat-like_dom_sf"/>
</dbReference>
<dbReference type="EnsemblMetazoa" id="PHUM241320-RA">
    <property type="protein sequence ID" value="PHUM241320-PA"/>
    <property type="gene ID" value="PHUM241320"/>
</dbReference>
<dbReference type="PROSITE" id="PS00678">
    <property type="entry name" value="WD_REPEATS_1"/>
    <property type="match status" value="1"/>
</dbReference>
<dbReference type="InterPro" id="IPR001680">
    <property type="entry name" value="WD40_rpt"/>
</dbReference>
<dbReference type="InParanoid" id="E0VJB2"/>
<evidence type="ECO:0000313" key="9">
    <source>
        <dbReference type="Proteomes" id="UP000009046"/>
    </source>
</evidence>
<dbReference type="EMBL" id="AAZO01002797">
    <property type="status" value="NOT_ANNOTATED_CDS"/>
    <property type="molecule type" value="Genomic_DNA"/>
</dbReference>
<dbReference type="EMBL" id="DS235221">
    <property type="protein sequence ID" value="EEB13468.1"/>
    <property type="molecule type" value="Genomic_DNA"/>
</dbReference>
<keyword evidence="3" id="KW-0175">Coiled coil</keyword>
<dbReference type="InterPro" id="IPR036322">
    <property type="entry name" value="WD40_repeat_dom_sf"/>
</dbReference>
<dbReference type="SUPFAM" id="SSF50978">
    <property type="entry name" value="WD40 repeat-like"/>
    <property type="match status" value="1"/>
</dbReference>
<dbReference type="STRING" id="121224.E0VJB2"/>
<dbReference type="Gene3D" id="2.130.10.10">
    <property type="entry name" value="YVTN repeat-like/Quinoprotein amine dehydrogenase"/>
    <property type="match status" value="3"/>
</dbReference>
<keyword evidence="2" id="KW-0677">Repeat</keyword>
<dbReference type="KEGG" id="phu:Phum_PHUM241320"/>
<dbReference type="HOGENOM" id="CLU_009108_2_0_1"/>